<dbReference type="OrthoDB" id="4578660at2"/>
<proteinExistence type="predicted"/>
<dbReference type="KEGG" id="bka:AH68_05725"/>
<dbReference type="STRING" id="1447716.AH68_05725"/>
<organism evidence="1 2">
    <name type="scientific">Bifidobacterium catenulatum PV20-2</name>
    <dbReference type="NCBI Taxonomy" id="1447716"/>
    <lineage>
        <taxon>Bacteria</taxon>
        <taxon>Bacillati</taxon>
        <taxon>Actinomycetota</taxon>
        <taxon>Actinomycetes</taxon>
        <taxon>Bifidobacteriales</taxon>
        <taxon>Bifidobacteriaceae</taxon>
        <taxon>Bifidobacterium</taxon>
    </lineage>
</organism>
<protein>
    <recommendedName>
        <fullName evidence="3">HNH endonuclease 5 domain-containing protein</fullName>
    </recommendedName>
</protein>
<dbReference type="RefSeq" id="WP_052189168.1">
    <property type="nucleotide sequence ID" value="NZ_CP007456.1"/>
</dbReference>
<sequence length="247" mass="27951">MADDICRICGKEGPLSFEHIPPQSVGNDHTVKLYSGVDAVKSSLTGQDDMEGLKYRQLQRGQGFKTICSSCNSYLGQNYVKPFSEFYRATGQQILVSDFQKGDKSIHFKTDRLMPLAFVKQVMSNFCVSAGDMHDCKDYLLDRESTVFPQRYRLHMFIVDNLREQKLFTGWMVPIFADYTCCKMACIRIPPFAFTLFDLSSSNKVPEWPGNITDLARVPWGEKPGIEFHLPVLKAANHSPLSWGNVG</sequence>
<dbReference type="Proteomes" id="UP000030625">
    <property type="component" value="Chromosome"/>
</dbReference>
<name>A0A0A7I2W1_9BIFI</name>
<evidence type="ECO:0000313" key="2">
    <source>
        <dbReference type="Proteomes" id="UP000030625"/>
    </source>
</evidence>
<gene>
    <name evidence="1" type="ORF">AH68_05725</name>
</gene>
<dbReference type="AlphaFoldDB" id="A0A0A7I2W1"/>
<evidence type="ECO:0000313" key="1">
    <source>
        <dbReference type="EMBL" id="AIZ14608.1"/>
    </source>
</evidence>
<dbReference type="HOGENOM" id="CLU_1092855_0_0_11"/>
<evidence type="ECO:0008006" key="3">
    <source>
        <dbReference type="Google" id="ProtNLM"/>
    </source>
</evidence>
<reference evidence="1 2" key="1">
    <citation type="journal article" date="2015" name="Genome Announc.">
        <title>Complete and Assembled Genome Sequence of Bifidobacterium kashiwanohense PV20-2, Isolated from the Feces of an Anemic Kenyan Infant.</title>
        <authorList>
            <person name="Vazquez-Gutierrez P."/>
            <person name="Lacroix C."/>
            <person name="Chassard C."/>
            <person name="Klumpp J."/>
            <person name="Jans C."/>
            <person name="Stevens M.J."/>
        </authorList>
    </citation>
    <scope>NUCLEOTIDE SEQUENCE [LARGE SCALE GENOMIC DNA]</scope>
    <source>
        <strain evidence="1 2">PV20-2</strain>
    </source>
</reference>
<dbReference type="EMBL" id="CP007456">
    <property type="protein sequence ID" value="AIZ14608.1"/>
    <property type="molecule type" value="Genomic_DNA"/>
</dbReference>
<accession>A0A0A7I2W1</accession>